<dbReference type="InterPro" id="IPR020471">
    <property type="entry name" value="AKR"/>
</dbReference>
<evidence type="ECO:0000259" key="1">
    <source>
        <dbReference type="Pfam" id="PF00248"/>
    </source>
</evidence>
<dbReference type="Proteomes" id="UP000681526">
    <property type="component" value="Unassembled WGS sequence"/>
</dbReference>
<dbReference type="InterPro" id="IPR036812">
    <property type="entry name" value="NAD(P)_OxRdtase_dom_sf"/>
</dbReference>
<proteinExistence type="predicted"/>
<reference evidence="2 3" key="1">
    <citation type="submission" date="2021-04" db="EMBL/GenBank/DDBJ databases">
        <authorList>
            <person name="Rakotoarivonina H."/>
        </authorList>
    </citation>
    <scope>NUCLEOTIDE SEQUENCE [LARGE SCALE GENOMIC DNA]</scope>
    <source>
        <strain evidence="2 3">XE</strain>
    </source>
</reference>
<name>A0ABN7SAL1_THEXY</name>
<dbReference type="SUPFAM" id="SSF51430">
    <property type="entry name" value="NAD(P)-linked oxidoreductase"/>
    <property type="match status" value="1"/>
</dbReference>
<keyword evidence="2" id="KW-0560">Oxidoreductase</keyword>
<dbReference type="PRINTS" id="PR00069">
    <property type="entry name" value="ALDKETRDTASE"/>
</dbReference>
<dbReference type="GO" id="GO:0016491">
    <property type="term" value="F:oxidoreductase activity"/>
    <property type="evidence" value="ECO:0007669"/>
    <property type="project" value="UniProtKB-KW"/>
</dbReference>
<dbReference type="Gene3D" id="3.20.20.100">
    <property type="entry name" value="NADP-dependent oxidoreductase domain"/>
    <property type="match status" value="1"/>
</dbReference>
<evidence type="ECO:0000313" key="2">
    <source>
        <dbReference type="EMBL" id="CAG5092734.1"/>
    </source>
</evidence>
<gene>
    <name evidence="2" type="primary">txxe 3339-yqkF</name>
    <name evidence="2" type="ORF">TXXE_18625</name>
</gene>
<sequence length="298" mass="33114">MEMRRYGNTDMTVSVLGFGGAEIGFRGASVSEVERLLGSALDAGLNVIDTAECYKTSEELIGQAVSHRRSDYYLFTKCGHTAGLPGEHWQPEVLEASIDRSLKRLKTDYVDLIHLHSCSLEVLKQGDVIEVLRRAKEKGKTRYIGYSGDSDAALYAVQTGVFDSLMTSVNIADQEAIDLTLPEAQKRGMGVIVKRPVANVAWRTGQRPEDPYAVPYWERLQVLDYDFLKGDFDESVGIALRFALSIPGVHTAIVGTSNPDRWAQNAKLLEKGPLPAEQVEAIRRVWRERAGKDWIGLE</sequence>
<dbReference type="EC" id="1.-.-.-" evidence="2"/>
<organism evidence="2 3">
    <name type="scientific">Thermobacillus xylanilyticus</name>
    <dbReference type="NCBI Taxonomy" id="76633"/>
    <lineage>
        <taxon>Bacteria</taxon>
        <taxon>Bacillati</taxon>
        <taxon>Bacillota</taxon>
        <taxon>Bacilli</taxon>
        <taxon>Bacillales</taxon>
        <taxon>Paenibacillaceae</taxon>
        <taxon>Thermobacillus</taxon>
    </lineage>
</organism>
<dbReference type="PANTHER" id="PTHR43312:SF1">
    <property type="entry name" value="NADP-DEPENDENT OXIDOREDUCTASE DOMAIN-CONTAINING PROTEIN"/>
    <property type="match status" value="1"/>
</dbReference>
<feature type="domain" description="NADP-dependent oxidoreductase" evidence="1">
    <location>
        <begin position="16"/>
        <end position="286"/>
    </location>
</feature>
<protein>
    <submittedName>
        <fullName evidence="2">Oxidoreductase, aldo/keto reductase family</fullName>
        <ecNumber evidence="2">1.-.-.-</ecNumber>
    </submittedName>
</protein>
<dbReference type="PANTHER" id="PTHR43312">
    <property type="entry name" value="D-THREO-ALDOSE 1-DEHYDROGENASE"/>
    <property type="match status" value="1"/>
</dbReference>
<dbReference type="InterPro" id="IPR023210">
    <property type="entry name" value="NADP_OxRdtase_dom"/>
</dbReference>
<evidence type="ECO:0000313" key="3">
    <source>
        <dbReference type="Proteomes" id="UP000681526"/>
    </source>
</evidence>
<dbReference type="EMBL" id="CAJRAY010000097">
    <property type="protein sequence ID" value="CAG5092734.1"/>
    <property type="molecule type" value="Genomic_DNA"/>
</dbReference>
<dbReference type="RefSeq" id="WP_213486662.1">
    <property type="nucleotide sequence ID" value="NZ_CAJRAY010000097.1"/>
</dbReference>
<keyword evidence="3" id="KW-1185">Reference proteome</keyword>
<dbReference type="Pfam" id="PF00248">
    <property type="entry name" value="Aldo_ket_red"/>
    <property type="match status" value="1"/>
</dbReference>
<dbReference type="InterPro" id="IPR053135">
    <property type="entry name" value="AKR2_Oxidoreductase"/>
</dbReference>
<accession>A0ABN7SAL1</accession>
<dbReference type="CDD" id="cd19095">
    <property type="entry name" value="AKR_PA4992-like"/>
    <property type="match status" value="1"/>
</dbReference>
<comment type="caution">
    <text evidence="2">The sequence shown here is derived from an EMBL/GenBank/DDBJ whole genome shotgun (WGS) entry which is preliminary data.</text>
</comment>